<proteinExistence type="predicted"/>
<comment type="caution">
    <text evidence="1">The sequence shown here is derived from an EMBL/GenBank/DDBJ whole genome shotgun (WGS) entry which is preliminary data.</text>
</comment>
<dbReference type="AlphaFoldDB" id="A0A419V5L9"/>
<dbReference type="Proteomes" id="UP000285120">
    <property type="component" value="Unassembled WGS sequence"/>
</dbReference>
<sequence length="53" mass="6036">MLYIKCHSCGTETKAEVQMSVSELSNENIQEEYQNCPHCGSPIKLLAEDIYEK</sequence>
<dbReference type="EMBL" id="RAPK01000007">
    <property type="protein sequence ID" value="RKD75284.1"/>
    <property type="molecule type" value="Genomic_DNA"/>
</dbReference>
<organism evidence="1 2">
    <name type="scientific">Sinobaca qinghaiensis</name>
    <dbReference type="NCBI Taxonomy" id="342944"/>
    <lineage>
        <taxon>Bacteria</taxon>
        <taxon>Bacillati</taxon>
        <taxon>Bacillota</taxon>
        <taxon>Bacilli</taxon>
        <taxon>Bacillales</taxon>
        <taxon>Sporolactobacillaceae</taxon>
        <taxon>Sinobaca</taxon>
    </lineage>
</organism>
<gene>
    <name evidence="1" type="ORF">ATL39_0983</name>
</gene>
<keyword evidence="2" id="KW-1185">Reference proteome</keyword>
<evidence type="ECO:0000313" key="2">
    <source>
        <dbReference type="Proteomes" id="UP000285120"/>
    </source>
</evidence>
<dbReference type="RefSeq" id="WP_170146839.1">
    <property type="nucleotide sequence ID" value="NZ_RAPK01000007.1"/>
</dbReference>
<accession>A0A419V5L9</accession>
<reference evidence="1 2" key="1">
    <citation type="submission" date="2018-09" db="EMBL/GenBank/DDBJ databases">
        <title>Genomic Encyclopedia of Archaeal and Bacterial Type Strains, Phase II (KMG-II): from individual species to whole genera.</title>
        <authorList>
            <person name="Goeker M."/>
        </authorList>
    </citation>
    <scope>NUCLEOTIDE SEQUENCE [LARGE SCALE GENOMIC DNA]</scope>
    <source>
        <strain evidence="1 2">DSM 17008</strain>
    </source>
</reference>
<name>A0A419V5L9_9BACL</name>
<evidence type="ECO:0000313" key="1">
    <source>
        <dbReference type="EMBL" id="RKD75284.1"/>
    </source>
</evidence>
<protein>
    <submittedName>
        <fullName evidence="1">Uncharacterized protein</fullName>
    </submittedName>
</protein>